<dbReference type="EMBL" id="CP131061">
    <property type="protein sequence ID" value="WNY26845.1"/>
    <property type="molecule type" value="Genomic_DNA"/>
</dbReference>
<sequence length="73" mass="8328">MILSNDKFILLKSVGDLAGFRLLDAFSEILNRYNGFIPFSIYFANGFSSSSNISNFIIINFKNPGFFIVFFQK</sequence>
<evidence type="ECO:0000313" key="1">
    <source>
        <dbReference type="EMBL" id="WNY26845.1"/>
    </source>
</evidence>
<organism evidence="1 2">
    <name type="scientific">Methanolapillus ohkumae</name>
    <dbReference type="NCBI Taxonomy" id="3028298"/>
    <lineage>
        <taxon>Archaea</taxon>
        <taxon>Methanobacteriati</taxon>
        <taxon>Methanobacteriota</taxon>
        <taxon>Stenosarchaea group</taxon>
        <taxon>Methanomicrobia</taxon>
        <taxon>Methanosarcinales</taxon>
        <taxon>Methanosarcinaceae</taxon>
        <taxon>Methanolapillus</taxon>
    </lineage>
</organism>
<reference evidence="1 2" key="1">
    <citation type="submission" date="2023-07" db="EMBL/GenBank/DDBJ databases">
        <title>Closed genome sequence of Methanosarcinaceae archaeon Am2.</title>
        <authorList>
            <person name="Poehlein A."/>
            <person name="Protasov E."/>
            <person name="Platt K."/>
            <person name="Reeh H."/>
            <person name="Daniel R."/>
            <person name="Brune A."/>
        </authorList>
    </citation>
    <scope>NUCLEOTIDE SEQUENCE [LARGE SCALE GENOMIC DNA]</scope>
    <source>
        <strain evidence="1 2">Am2</strain>
    </source>
</reference>
<keyword evidence="2" id="KW-1185">Reference proteome</keyword>
<dbReference type="Proteomes" id="UP001304970">
    <property type="component" value="Chromosome"/>
</dbReference>
<accession>A0AA96V6P3</accession>
<proteinExistence type="predicted"/>
<protein>
    <submittedName>
        <fullName evidence="1">Uncharacterized protein</fullName>
    </submittedName>
</protein>
<gene>
    <name evidence="1" type="ORF">MsAm2_06250</name>
</gene>
<dbReference type="AlphaFoldDB" id="A0AA96V6P3"/>
<name>A0AA96V6P3_9EURY</name>
<evidence type="ECO:0000313" key="2">
    <source>
        <dbReference type="Proteomes" id="UP001304970"/>
    </source>
</evidence>